<dbReference type="PROSITE" id="PS51918">
    <property type="entry name" value="RADICAL_SAM"/>
    <property type="match status" value="1"/>
</dbReference>
<organism evidence="6 7">
    <name type="scientific">Finegoldia dalianensis</name>
    <dbReference type="NCBI Taxonomy" id="3145239"/>
    <lineage>
        <taxon>Bacteria</taxon>
        <taxon>Bacillati</taxon>
        <taxon>Bacillota</taxon>
        <taxon>Tissierellia</taxon>
        <taxon>Tissierellales</taxon>
        <taxon>Peptoniphilaceae</taxon>
        <taxon>Finegoldia</taxon>
    </lineage>
</organism>
<proteinExistence type="predicted"/>
<dbReference type="SUPFAM" id="SSF102114">
    <property type="entry name" value="Radical SAM enzymes"/>
    <property type="match status" value="1"/>
</dbReference>
<dbReference type="InterPro" id="IPR058240">
    <property type="entry name" value="rSAM_sf"/>
</dbReference>
<name>A0ABW9KC69_9FIRM</name>
<dbReference type="PANTHER" id="PTHR11228:SF7">
    <property type="entry name" value="PQQA PEPTIDE CYCLASE"/>
    <property type="match status" value="1"/>
</dbReference>
<dbReference type="InterPro" id="IPR023885">
    <property type="entry name" value="4Fe4S-binding_SPASM_dom"/>
</dbReference>
<dbReference type="SFLD" id="SFLDG01067">
    <property type="entry name" value="SPASM/twitch_domain_containing"/>
    <property type="match status" value="1"/>
</dbReference>
<dbReference type="NCBIfam" id="TIGR04085">
    <property type="entry name" value="rSAM_more_4Fe4S"/>
    <property type="match status" value="1"/>
</dbReference>
<evidence type="ECO:0000259" key="5">
    <source>
        <dbReference type="PROSITE" id="PS51918"/>
    </source>
</evidence>
<dbReference type="RefSeq" id="WP_412701579.1">
    <property type="nucleotide sequence ID" value="NZ_JBDLBQ010000004.1"/>
</dbReference>
<keyword evidence="3" id="KW-0408">Iron</keyword>
<comment type="caution">
    <text evidence="6">The sequence shown here is derived from an EMBL/GenBank/DDBJ whole genome shotgun (WGS) entry which is preliminary data.</text>
</comment>
<evidence type="ECO:0000256" key="1">
    <source>
        <dbReference type="ARBA" id="ARBA00022691"/>
    </source>
</evidence>
<evidence type="ECO:0000256" key="4">
    <source>
        <dbReference type="ARBA" id="ARBA00023014"/>
    </source>
</evidence>
<evidence type="ECO:0000313" key="7">
    <source>
        <dbReference type="Proteomes" id="UP001634413"/>
    </source>
</evidence>
<evidence type="ECO:0000313" key="6">
    <source>
        <dbReference type="EMBL" id="MFN2102253.1"/>
    </source>
</evidence>
<feature type="domain" description="Radical SAM core" evidence="5">
    <location>
        <begin position="65"/>
        <end position="272"/>
    </location>
</feature>
<dbReference type="InterPro" id="IPR013785">
    <property type="entry name" value="Aldolase_TIM"/>
</dbReference>
<accession>A0ABW9KC69</accession>
<dbReference type="CDD" id="cd01335">
    <property type="entry name" value="Radical_SAM"/>
    <property type="match status" value="1"/>
</dbReference>
<dbReference type="Proteomes" id="UP001634413">
    <property type="component" value="Unassembled WGS sequence"/>
</dbReference>
<keyword evidence="1" id="KW-0949">S-adenosyl-L-methionine</keyword>
<sequence>MKLTEGTYILESQGYIIIYNIYNSSYVKIKIKEIESHKHKIEKLLIEDGFLTKKNEELFLTDTNYNNKNTIYLKITNNCNLSCEFCCSASSNNIVEPYVDLKNFNIIFSWLKGINFKRLVLTGGEPLKHPEILSILKLKDARYKMILSTNGLLINKNNINDIAKNIDYIIISVENLFEDISMIKWLDNCINEFRKRNVKVALSYVVTKKNILRVINFLDYCNNKDVDISLKIVAPIGKAMINKGILLEEEEVNNLYYKIYCHFATVKNISHKIHNFLFPIIRPKLNCSAGNKTISINAEGEVYACHSLEKDFFKYGNIIDGEINEKKLLSGVDLSPLNLCNNLFCNNCEIKYFCGGNCYAERVSYGENKRCNCEFFKELIIFSLFNYDKQQSCKENLKEFISGKSKNYILDLKERRSWNELFRNK</sequence>
<evidence type="ECO:0000256" key="3">
    <source>
        <dbReference type="ARBA" id="ARBA00023004"/>
    </source>
</evidence>
<dbReference type="Pfam" id="PF04055">
    <property type="entry name" value="Radical_SAM"/>
    <property type="match status" value="1"/>
</dbReference>
<keyword evidence="7" id="KW-1185">Reference proteome</keyword>
<dbReference type="InterPro" id="IPR007197">
    <property type="entry name" value="rSAM"/>
</dbReference>
<evidence type="ECO:0000256" key="2">
    <source>
        <dbReference type="ARBA" id="ARBA00022723"/>
    </source>
</evidence>
<dbReference type="PANTHER" id="PTHR11228">
    <property type="entry name" value="RADICAL SAM DOMAIN PROTEIN"/>
    <property type="match status" value="1"/>
</dbReference>
<keyword evidence="4" id="KW-0411">Iron-sulfur</keyword>
<dbReference type="Gene3D" id="3.20.20.70">
    <property type="entry name" value="Aldolase class I"/>
    <property type="match status" value="1"/>
</dbReference>
<protein>
    <submittedName>
        <fullName evidence="6">Radical SAM protein</fullName>
    </submittedName>
</protein>
<gene>
    <name evidence="6" type="ORF">ABDJ34_04950</name>
</gene>
<dbReference type="EMBL" id="JBDLBQ010000004">
    <property type="protein sequence ID" value="MFN2102253.1"/>
    <property type="molecule type" value="Genomic_DNA"/>
</dbReference>
<dbReference type="SFLD" id="SFLDS00029">
    <property type="entry name" value="Radical_SAM"/>
    <property type="match status" value="1"/>
</dbReference>
<dbReference type="InterPro" id="IPR050377">
    <property type="entry name" value="Radical_SAM_PqqE_MftC-like"/>
</dbReference>
<keyword evidence="2" id="KW-0479">Metal-binding</keyword>
<reference evidence="6 7" key="1">
    <citation type="journal article" date="2024" name="Anaerobe">
        <title>The identification of Finegoldia dalianensis sp. nov., isolated from the pus of a patient with skin abscess and genomic analysis of the strains belonging to Finegoldia genus.</title>
        <authorList>
            <person name="Li Y."/>
            <person name="Wang Y."/>
            <person name="Xiao D."/>
            <person name="Wang J."/>
            <person name="Jin D."/>
        </authorList>
    </citation>
    <scope>NUCLEOTIDE SEQUENCE [LARGE SCALE GENOMIC DNA]</scope>
    <source>
        <strain evidence="6 7">LY240594</strain>
    </source>
</reference>